<evidence type="ECO:0000313" key="1">
    <source>
        <dbReference type="EMBL" id="KAF9059706.1"/>
    </source>
</evidence>
<dbReference type="Pfam" id="PF14223">
    <property type="entry name" value="Retrotran_gag_2"/>
    <property type="match status" value="1"/>
</dbReference>
<dbReference type="EMBL" id="JADNRY010000284">
    <property type="protein sequence ID" value="KAF9059706.1"/>
    <property type="molecule type" value="Genomic_DNA"/>
</dbReference>
<protein>
    <submittedName>
        <fullName evidence="1">Uncharacterized protein</fullName>
    </submittedName>
</protein>
<dbReference type="AlphaFoldDB" id="A0A9P5P7I4"/>
<sequence length="267" mass="30259">MEDTNTSEEKNEWKRCTLVSIKENDDGTNNYSEFKLKSKFELEAAGYWKYVTGPDYNPPFIPVLVPTSTVEGIDEDGNHSILTIPGNEDAVTDAKKNAEKWLKNDKKALSAIVKAVPMSKMHVTRDCESAHGAWMALKSEYEPANTITALTIKQQIISNACGEDNPVNWRETMIQLYDKLRDANPKFMTDEEFASHLVTLMTTNRQWAFCRDTLLEKLRVGEATKPPDFLLFVIQRLRMEEVNQGISPSIVSINANVHMLHSTRTTT</sequence>
<accession>A0A9P5P7I4</accession>
<evidence type="ECO:0000313" key="2">
    <source>
        <dbReference type="Proteomes" id="UP000772434"/>
    </source>
</evidence>
<reference evidence="1" key="1">
    <citation type="submission" date="2020-11" db="EMBL/GenBank/DDBJ databases">
        <authorList>
            <consortium name="DOE Joint Genome Institute"/>
            <person name="Ahrendt S."/>
            <person name="Riley R."/>
            <person name="Andreopoulos W."/>
            <person name="Labutti K."/>
            <person name="Pangilinan J."/>
            <person name="Ruiz-Duenas F.J."/>
            <person name="Barrasa J.M."/>
            <person name="Sanchez-Garcia M."/>
            <person name="Camarero S."/>
            <person name="Miyauchi S."/>
            <person name="Serrano A."/>
            <person name="Linde D."/>
            <person name="Babiker R."/>
            <person name="Drula E."/>
            <person name="Ayuso-Fernandez I."/>
            <person name="Pacheco R."/>
            <person name="Padilla G."/>
            <person name="Ferreira P."/>
            <person name="Barriuso J."/>
            <person name="Kellner H."/>
            <person name="Castanera R."/>
            <person name="Alfaro M."/>
            <person name="Ramirez L."/>
            <person name="Pisabarro A.G."/>
            <person name="Kuo A."/>
            <person name="Tritt A."/>
            <person name="Lipzen A."/>
            <person name="He G."/>
            <person name="Yan M."/>
            <person name="Ng V."/>
            <person name="Cullen D."/>
            <person name="Martin F."/>
            <person name="Rosso M.-N."/>
            <person name="Henrissat B."/>
            <person name="Hibbett D."/>
            <person name="Martinez A.T."/>
            <person name="Grigoriev I.V."/>
        </authorList>
    </citation>
    <scope>NUCLEOTIDE SEQUENCE</scope>
    <source>
        <strain evidence="1">AH 40177</strain>
    </source>
</reference>
<name>A0A9P5P7I4_9AGAR</name>
<organism evidence="1 2">
    <name type="scientific">Rhodocollybia butyracea</name>
    <dbReference type="NCBI Taxonomy" id="206335"/>
    <lineage>
        <taxon>Eukaryota</taxon>
        <taxon>Fungi</taxon>
        <taxon>Dikarya</taxon>
        <taxon>Basidiomycota</taxon>
        <taxon>Agaricomycotina</taxon>
        <taxon>Agaricomycetes</taxon>
        <taxon>Agaricomycetidae</taxon>
        <taxon>Agaricales</taxon>
        <taxon>Marasmiineae</taxon>
        <taxon>Omphalotaceae</taxon>
        <taxon>Rhodocollybia</taxon>
    </lineage>
</organism>
<dbReference type="OrthoDB" id="2946818at2759"/>
<keyword evidence="2" id="KW-1185">Reference proteome</keyword>
<dbReference type="Proteomes" id="UP000772434">
    <property type="component" value="Unassembled WGS sequence"/>
</dbReference>
<gene>
    <name evidence="1" type="ORF">BDP27DRAFT_1431004</name>
</gene>
<proteinExistence type="predicted"/>
<comment type="caution">
    <text evidence="1">The sequence shown here is derived from an EMBL/GenBank/DDBJ whole genome shotgun (WGS) entry which is preliminary data.</text>
</comment>